<accession>A0ABU4SQS5</accession>
<dbReference type="EMBL" id="VCDP01000098">
    <property type="protein sequence ID" value="MDX8000875.1"/>
    <property type="molecule type" value="Genomic_DNA"/>
</dbReference>
<organism evidence="1 2">
    <name type="scientific">Xenorhabdus littoralis</name>
    <dbReference type="NCBI Taxonomy" id="2582835"/>
    <lineage>
        <taxon>Bacteria</taxon>
        <taxon>Pseudomonadati</taxon>
        <taxon>Pseudomonadota</taxon>
        <taxon>Gammaproteobacteria</taxon>
        <taxon>Enterobacterales</taxon>
        <taxon>Morganellaceae</taxon>
        <taxon>Xenorhabdus</taxon>
    </lineage>
</organism>
<gene>
    <name evidence="1" type="ORF">FE394_17180</name>
</gene>
<dbReference type="Proteomes" id="UP001271640">
    <property type="component" value="Unassembled WGS sequence"/>
</dbReference>
<reference evidence="2" key="1">
    <citation type="journal article" date="2024" name="Toxins">
        <title>Genome Sequence Analysis of Native Xenorhabdus Strains Isolated from Entomopathogenic Nematodes in Argentina.</title>
        <authorList>
            <person name="Palma L."/>
            <person name="Frizzo L."/>
            <person name="Kaiser S."/>
            <person name="Berry C."/>
            <person name="Caballero P."/>
            <person name="Bode H.B."/>
            <person name="Del Valle E.E."/>
        </authorList>
    </citation>
    <scope>NUCLEOTIDE SEQUENCE [LARGE SCALE GENOMIC DNA]</scope>
    <source>
        <strain evidence="2">Reich</strain>
    </source>
</reference>
<sequence length="165" mass="19324">MAEQEEEVKQEEMVEKEEEEEIKMYKNIIFLMLVILSTNAYASEWSIDIGCFTSNGKKPINIKLVDMYSKKDNARIGYVKYENSHIAIPIFLVKEDSEILAEDRPYQYTTVWNEIVKGEFNGAYTVISQGARYYGFTYINKKGKQVSFEENMNAYDTEIKDCIWK</sequence>
<keyword evidence="2" id="KW-1185">Reference proteome</keyword>
<proteinExistence type="predicted"/>
<protein>
    <submittedName>
        <fullName evidence="1">Uncharacterized protein</fullName>
    </submittedName>
</protein>
<evidence type="ECO:0000313" key="2">
    <source>
        <dbReference type="Proteomes" id="UP001271640"/>
    </source>
</evidence>
<comment type="caution">
    <text evidence="1">The sequence shown here is derived from an EMBL/GenBank/DDBJ whole genome shotgun (WGS) entry which is preliminary data.</text>
</comment>
<evidence type="ECO:0000313" key="1">
    <source>
        <dbReference type="EMBL" id="MDX8000875.1"/>
    </source>
</evidence>
<dbReference type="RefSeq" id="WP_319927585.1">
    <property type="nucleotide sequence ID" value="NZ_VCDP01000098.1"/>
</dbReference>
<name>A0ABU4SQS5_9GAMM</name>